<evidence type="ECO:0000313" key="2">
    <source>
        <dbReference type="Proteomes" id="UP001438707"/>
    </source>
</evidence>
<proteinExistence type="predicted"/>
<dbReference type="AlphaFoldDB" id="A0AAW1QIE5"/>
<keyword evidence="2" id="KW-1185">Reference proteome</keyword>
<dbReference type="Proteomes" id="UP001438707">
    <property type="component" value="Unassembled WGS sequence"/>
</dbReference>
<comment type="caution">
    <text evidence="1">The sequence shown here is derived from an EMBL/GenBank/DDBJ whole genome shotgun (WGS) entry which is preliminary data.</text>
</comment>
<sequence length="165" mass="18107">MTNGATGRVPCVREVELKAVCRKDDSGCQIRNCNFPTLRGDVLLLMADACGDDNANIHDIDKVMDEGTIMQAIALDVEKTALTYSWWLADVAPSIKPSEALRSSSVAAIEALEAGEGEDKQFSATDHIFASVFVLEHYNDMRKSKMQSLTDPENVAFFRAQSGLY</sequence>
<gene>
    <name evidence="1" type="ORF">WJX74_000367</name>
</gene>
<accession>A0AAW1QIE5</accession>
<organism evidence="1 2">
    <name type="scientific">Apatococcus lobatus</name>
    <dbReference type="NCBI Taxonomy" id="904363"/>
    <lineage>
        <taxon>Eukaryota</taxon>
        <taxon>Viridiplantae</taxon>
        <taxon>Chlorophyta</taxon>
        <taxon>core chlorophytes</taxon>
        <taxon>Trebouxiophyceae</taxon>
        <taxon>Chlorellales</taxon>
        <taxon>Chlorellaceae</taxon>
        <taxon>Apatococcus</taxon>
    </lineage>
</organism>
<protein>
    <submittedName>
        <fullName evidence="1">Uncharacterized protein</fullName>
    </submittedName>
</protein>
<reference evidence="1 2" key="1">
    <citation type="journal article" date="2024" name="Nat. Commun.">
        <title>Phylogenomics reveals the evolutionary origins of lichenization in chlorophyte algae.</title>
        <authorList>
            <person name="Puginier C."/>
            <person name="Libourel C."/>
            <person name="Otte J."/>
            <person name="Skaloud P."/>
            <person name="Haon M."/>
            <person name="Grisel S."/>
            <person name="Petersen M."/>
            <person name="Berrin J.G."/>
            <person name="Delaux P.M."/>
            <person name="Dal Grande F."/>
            <person name="Keller J."/>
        </authorList>
    </citation>
    <scope>NUCLEOTIDE SEQUENCE [LARGE SCALE GENOMIC DNA]</scope>
    <source>
        <strain evidence="1 2">SAG 2145</strain>
    </source>
</reference>
<evidence type="ECO:0000313" key="1">
    <source>
        <dbReference type="EMBL" id="KAK9821144.1"/>
    </source>
</evidence>
<name>A0AAW1QIE5_9CHLO</name>
<dbReference type="EMBL" id="JALJOS010000040">
    <property type="protein sequence ID" value="KAK9821144.1"/>
    <property type="molecule type" value="Genomic_DNA"/>
</dbReference>